<comment type="caution">
    <text evidence="2">The sequence shown here is derived from an EMBL/GenBank/DDBJ whole genome shotgun (WGS) entry which is preliminary data.</text>
</comment>
<reference evidence="2 3" key="1">
    <citation type="submission" date="2022-02" db="EMBL/GenBank/DDBJ databases">
        <title>Draft genome sequence of Mezorhizobium retamae strain IRAMC:0171 isolated from Retama raetam nodules.</title>
        <authorList>
            <person name="Bengaied R."/>
            <person name="Sbissi I."/>
            <person name="Huber K."/>
            <person name="Ghodbane F."/>
            <person name="Nouioui I."/>
            <person name="Tarhouni M."/>
            <person name="Gtari M."/>
        </authorList>
    </citation>
    <scope>NUCLEOTIDE SEQUENCE [LARGE SCALE GENOMIC DNA]</scope>
    <source>
        <strain evidence="2 3">IRAMC:0171</strain>
    </source>
</reference>
<name>A0ABS9QCL4_9HYPH</name>
<dbReference type="EMBL" id="JAKREW010000006">
    <property type="protein sequence ID" value="MCG7505148.1"/>
    <property type="molecule type" value="Genomic_DNA"/>
</dbReference>
<evidence type="ECO:0000256" key="1">
    <source>
        <dbReference type="SAM" id="MobiDB-lite"/>
    </source>
</evidence>
<evidence type="ECO:0000313" key="3">
    <source>
        <dbReference type="Proteomes" id="UP001201701"/>
    </source>
</evidence>
<feature type="region of interest" description="Disordered" evidence="1">
    <location>
        <begin position="51"/>
        <end position="71"/>
    </location>
</feature>
<evidence type="ECO:0000313" key="2">
    <source>
        <dbReference type="EMBL" id="MCG7505148.1"/>
    </source>
</evidence>
<dbReference type="Proteomes" id="UP001201701">
    <property type="component" value="Unassembled WGS sequence"/>
</dbReference>
<gene>
    <name evidence="2" type="ORF">L4923_08960</name>
</gene>
<keyword evidence="3" id="KW-1185">Reference proteome</keyword>
<proteinExistence type="predicted"/>
<feature type="compositionally biased region" description="Polar residues" evidence="1">
    <location>
        <begin position="51"/>
        <end position="60"/>
    </location>
</feature>
<organism evidence="2 3">
    <name type="scientific">Mesorhizobium retamae</name>
    <dbReference type="NCBI Taxonomy" id="2912854"/>
    <lineage>
        <taxon>Bacteria</taxon>
        <taxon>Pseudomonadati</taxon>
        <taxon>Pseudomonadota</taxon>
        <taxon>Alphaproteobacteria</taxon>
        <taxon>Hyphomicrobiales</taxon>
        <taxon>Phyllobacteriaceae</taxon>
        <taxon>Mesorhizobium</taxon>
    </lineage>
</organism>
<dbReference type="RefSeq" id="WP_239363825.1">
    <property type="nucleotide sequence ID" value="NZ_JAKREW010000006.1"/>
</dbReference>
<protein>
    <submittedName>
        <fullName evidence="2">Uncharacterized protein</fullName>
    </submittedName>
</protein>
<sequence length="94" mass="9899">MAARNAKPVLIVHKAGFSFKGSLCPTGGPDRNFVSKFAAFGVEKISLSQVRNGGAQSYSETDARDSNEASIPKPCLAPPVALAQIHAKSDFHVS</sequence>
<accession>A0ABS9QCL4</accession>